<evidence type="ECO:0008006" key="4">
    <source>
        <dbReference type="Google" id="ProtNLM"/>
    </source>
</evidence>
<keyword evidence="3" id="KW-1185">Reference proteome</keyword>
<evidence type="ECO:0000256" key="1">
    <source>
        <dbReference type="SAM" id="Coils"/>
    </source>
</evidence>
<keyword evidence="1" id="KW-0175">Coiled coil</keyword>
<proteinExistence type="predicted"/>
<dbReference type="RefSeq" id="WP_344775125.1">
    <property type="nucleotide sequence ID" value="NZ_BAABBX010000010.1"/>
</dbReference>
<dbReference type="EMBL" id="BAABBX010000010">
    <property type="protein sequence ID" value="GAA4187857.1"/>
    <property type="molecule type" value="Genomic_DNA"/>
</dbReference>
<dbReference type="Proteomes" id="UP001500213">
    <property type="component" value="Unassembled WGS sequence"/>
</dbReference>
<dbReference type="Pfam" id="PF13641">
    <property type="entry name" value="Glyco_tranf_2_3"/>
    <property type="match status" value="1"/>
</dbReference>
<dbReference type="InterPro" id="IPR029044">
    <property type="entry name" value="Nucleotide-diphossugar_trans"/>
</dbReference>
<reference evidence="3" key="1">
    <citation type="journal article" date="2019" name="Int. J. Syst. Evol. Microbiol.">
        <title>The Global Catalogue of Microorganisms (GCM) 10K type strain sequencing project: providing services to taxonomists for standard genome sequencing and annotation.</title>
        <authorList>
            <consortium name="The Broad Institute Genomics Platform"/>
            <consortium name="The Broad Institute Genome Sequencing Center for Infectious Disease"/>
            <person name="Wu L."/>
            <person name="Ma J."/>
        </authorList>
    </citation>
    <scope>NUCLEOTIDE SEQUENCE [LARGE SCALE GENOMIC DNA]</scope>
    <source>
        <strain evidence="3">JCM 17593</strain>
    </source>
</reference>
<organism evidence="2 3">
    <name type="scientific">Gryllotalpicola kribbensis</name>
    <dbReference type="NCBI Taxonomy" id="993084"/>
    <lineage>
        <taxon>Bacteria</taxon>
        <taxon>Bacillati</taxon>
        <taxon>Actinomycetota</taxon>
        <taxon>Actinomycetes</taxon>
        <taxon>Micrococcales</taxon>
        <taxon>Microbacteriaceae</taxon>
        <taxon>Gryllotalpicola</taxon>
    </lineage>
</organism>
<dbReference type="SUPFAM" id="SSF53448">
    <property type="entry name" value="Nucleotide-diphospho-sugar transferases"/>
    <property type="match status" value="1"/>
</dbReference>
<protein>
    <recommendedName>
        <fullName evidence="4">Glycosyltransferase family 2 protein</fullName>
    </recommendedName>
</protein>
<dbReference type="Gene3D" id="3.90.550.10">
    <property type="entry name" value="Spore Coat Polysaccharide Biosynthesis Protein SpsA, Chain A"/>
    <property type="match status" value="1"/>
</dbReference>
<dbReference type="PANTHER" id="PTHR43179:SF7">
    <property type="entry name" value="RHAMNOSYLTRANSFERASE WBBL"/>
    <property type="match status" value="1"/>
</dbReference>
<name>A0ABP8AQU1_9MICO</name>
<dbReference type="PANTHER" id="PTHR43179">
    <property type="entry name" value="RHAMNOSYLTRANSFERASE WBBL"/>
    <property type="match status" value="1"/>
</dbReference>
<accession>A0ABP8AQU1</accession>
<gene>
    <name evidence="2" type="ORF">GCM10022288_13360</name>
</gene>
<feature type="coiled-coil region" evidence="1">
    <location>
        <begin position="308"/>
        <end position="339"/>
    </location>
</feature>
<comment type="caution">
    <text evidence="2">The sequence shown here is derived from an EMBL/GenBank/DDBJ whole genome shotgun (WGS) entry which is preliminary data.</text>
</comment>
<evidence type="ECO:0000313" key="3">
    <source>
        <dbReference type="Proteomes" id="UP001500213"/>
    </source>
</evidence>
<sequence>MIAFPGADGAVADIVIIAWTRVDTLRACLQSLADVEAAPTFGVRIAANGATEEVRRFLRDEVSGATVVEIPENIGFGGGCNAAAAGSRAENLVFLNDDAVVATDWLSALVDAAARTGATAVSALMLNPDGTVQEAGSRVRADAGTVQFGAGLSVEEAAQRGLLTERRVDYGSGASLLVRRDAFESVGGFDEAYRPAYFEDVDLCFRLASAGMTVFFTPAARATHASGGSTAASLRFRDFASDNAGSLFTRRWAATLATAPSPDEPIDRLCRVEAPDYAAVPVRAHEEDATAAALEIQRGYAAWLERSLDSAQSESQGLRAELERQRAAADAAKATADETAKLLEVERLRAESLGDRAHDLDRQISSLIDANPVNLLRWHSRARRTRAQ</sequence>
<evidence type="ECO:0000313" key="2">
    <source>
        <dbReference type="EMBL" id="GAA4187857.1"/>
    </source>
</evidence>